<keyword evidence="6" id="KW-1185">Reference proteome</keyword>
<comment type="similarity">
    <text evidence="2">Belongs to the aspartate/ornithine carbamoyltransferase superfamily. SOTCase family.</text>
</comment>
<protein>
    <recommendedName>
        <fullName evidence="2">N-succinylornithine carbamoyltransferase</fullName>
        <ecNumber evidence="2">2.1.3.11</ecNumber>
    </recommendedName>
    <alternativeName>
        <fullName evidence="2">N-succinyl-L-ornithine transcarbamylase</fullName>
        <shortName evidence="2">SOTCase</shortName>
    </alternativeName>
</protein>
<dbReference type="InterPro" id="IPR036901">
    <property type="entry name" value="Asp/Orn_carbamoylTrfase_sf"/>
</dbReference>
<comment type="subunit">
    <text evidence="2">Homotrimer.</text>
</comment>
<organism evidence="5 6">
    <name type="scientific">Aquirufa antheringensis</name>
    <dbReference type="NCBI Taxonomy" id="2516559"/>
    <lineage>
        <taxon>Bacteria</taxon>
        <taxon>Pseudomonadati</taxon>
        <taxon>Bacteroidota</taxon>
        <taxon>Cytophagia</taxon>
        <taxon>Cytophagales</taxon>
        <taxon>Flectobacillaceae</taxon>
        <taxon>Aquirufa</taxon>
    </lineage>
</organism>
<evidence type="ECO:0000259" key="3">
    <source>
        <dbReference type="Pfam" id="PF00185"/>
    </source>
</evidence>
<comment type="pathway">
    <text evidence="2">Amino-acid biosynthesis; L-arginine biosynthesis.</text>
</comment>
<feature type="binding site" evidence="2">
    <location>
        <position position="176"/>
    </location>
    <ligand>
        <name>N(2)-succinyl-L-ornithine</name>
        <dbReference type="ChEBI" id="CHEBI:58514"/>
    </ligand>
</feature>
<dbReference type="NCBIfam" id="NF003384">
    <property type="entry name" value="PRK04523.1"/>
    <property type="match status" value="1"/>
</dbReference>
<feature type="binding site" evidence="2">
    <location>
        <position position="75"/>
    </location>
    <ligand>
        <name>carbamoyl phosphate</name>
        <dbReference type="ChEBI" id="CHEBI:58228"/>
        <note>ligand shared between two neighboring subunits</note>
    </ligand>
</feature>
<proteinExistence type="inferred from homology"/>
<dbReference type="GO" id="GO:0016597">
    <property type="term" value="F:amino acid binding"/>
    <property type="evidence" value="ECO:0007669"/>
    <property type="project" value="InterPro"/>
</dbReference>
<feature type="binding site" evidence="2">
    <location>
        <position position="142"/>
    </location>
    <ligand>
        <name>N(2)-succinyl-L-ornithine</name>
        <dbReference type="ChEBI" id="CHEBI:58514"/>
    </ligand>
</feature>
<feature type="binding site" description="in other chain" evidence="2">
    <location>
        <begin position="272"/>
        <end position="273"/>
    </location>
    <ligand>
        <name>carbamoyl phosphate</name>
        <dbReference type="ChEBI" id="CHEBI:58228"/>
        <note>ligand shared between two neighboring subunits</note>
    </ligand>
</feature>
<feature type="domain" description="Aspartate/ornithine carbamoyltransferase Asp/Orn-binding" evidence="3">
    <location>
        <begin position="185"/>
        <end position="309"/>
    </location>
</feature>
<evidence type="ECO:0000313" key="5">
    <source>
        <dbReference type="EMBL" id="TBH72032.1"/>
    </source>
</evidence>
<keyword evidence="2" id="KW-0028">Amino-acid biosynthesis</keyword>
<dbReference type="PANTHER" id="PTHR45753:SF3">
    <property type="entry name" value="ORNITHINE TRANSCARBAMYLASE, MITOCHONDRIAL"/>
    <property type="match status" value="1"/>
</dbReference>
<feature type="binding site" description="in other chain" evidence="2">
    <location>
        <begin position="47"/>
        <end position="50"/>
    </location>
    <ligand>
        <name>carbamoyl phosphate</name>
        <dbReference type="ChEBI" id="CHEBI:58228"/>
        <note>ligand shared between two neighboring subunits</note>
    </ligand>
</feature>
<dbReference type="InterPro" id="IPR006130">
    <property type="entry name" value="Asp/Orn_carbamoylTrfase"/>
</dbReference>
<evidence type="ECO:0000256" key="2">
    <source>
        <dbReference type="HAMAP-Rule" id="MF_02235"/>
    </source>
</evidence>
<dbReference type="Proteomes" id="UP000293583">
    <property type="component" value="Unassembled WGS sequence"/>
</dbReference>
<dbReference type="InterPro" id="IPR006132">
    <property type="entry name" value="Asp/Orn_carbamoyltranf_P-bd"/>
</dbReference>
<keyword evidence="2" id="KW-0055">Arginine biosynthesis</keyword>
<gene>
    <name evidence="2" type="primary">argF'</name>
    <name evidence="5" type="ORF">EWU20_09410</name>
</gene>
<dbReference type="AlphaFoldDB" id="A0A4Q9B988"/>
<dbReference type="EMBL" id="SEWY01000004">
    <property type="protein sequence ID" value="TBH72032.1"/>
    <property type="molecule type" value="Genomic_DNA"/>
</dbReference>
<accession>A0A4Q9B988</accession>
<sequence length="324" mass="36446">MQNFTSVKDAYNIQNLVNEALLMKKTPYADKHIGKNRTLGLLFFNSSLRTRLSTQKAAQNLGMEVMIMNVGADSWQLEMNEGVIMNGDKAEHISEAAAVVGSYCDIVGVRSFPGLVDRELDYSEQVLNQFLKYTGRPFLSLESATRHPLQSLTDLITINEFKTVERPKVVLTWAPHVKALPQCVPNSFSEWMNRADVDFTIAHPKGYELAPEFAGNAKICYDPKEAYEGADFIYAKNWSSYQDYGKILSSDPAWMVDAAKMSLTNNAKFMHCLPVRRNLVVADEVIDSPNSIVIQQAGNRVWAAQAVLKEMILTLMRTESPYLF</sequence>
<dbReference type="UniPathway" id="UPA00068"/>
<dbReference type="OrthoDB" id="9802587at2"/>
<feature type="domain" description="Aspartate/ornithine carbamoyltransferase carbamoyl-P binding" evidence="4">
    <location>
        <begin position="4"/>
        <end position="160"/>
    </location>
</feature>
<dbReference type="Gene3D" id="3.40.50.1370">
    <property type="entry name" value="Aspartate/ornithine carbamoyltransferase"/>
    <property type="match status" value="2"/>
</dbReference>
<dbReference type="Pfam" id="PF00185">
    <property type="entry name" value="OTCace"/>
    <property type="match status" value="1"/>
</dbReference>
<dbReference type="SUPFAM" id="SSF53671">
    <property type="entry name" value="Aspartate/ornithine carbamoyltransferase"/>
    <property type="match status" value="1"/>
</dbReference>
<dbReference type="GO" id="GO:0019240">
    <property type="term" value="P:citrulline biosynthetic process"/>
    <property type="evidence" value="ECO:0007669"/>
    <property type="project" value="TreeGrafter"/>
</dbReference>
<feature type="binding site" evidence="2">
    <location>
        <position position="276"/>
    </location>
    <ligand>
        <name>N(2)-succinyl-L-ornithine</name>
        <dbReference type="ChEBI" id="CHEBI:58514"/>
    </ligand>
</feature>
<feature type="binding site" description="in other chain" evidence="2">
    <location>
        <begin position="147"/>
        <end position="150"/>
    </location>
    <ligand>
        <name>carbamoyl phosphate</name>
        <dbReference type="ChEBI" id="CHEBI:58228"/>
        <note>ligand shared between two neighboring subunits</note>
    </ligand>
</feature>
<feature type="binding site" description="in other chain" evidence="2">
    <location>
        <position position="110"/>
    </location>
    <ligand>
        <name>carbamoyl phosphate</name>
        <dbReference type="ChEBI" id="CHEBI:58228"/>
        <note>ligand shared between two neighboring subunits</note>
    </ligand>
</feature>
<feature type="binding site" description="in other chain" evidence="2">
    <location>
        <position position="300"/>
    </location>
    <ligand>
        <name>carbamoyl phosphate</name>
        <dbReference type="ChEBI" id="CHEBI:58228"/>
        <note>ligand shared between two neighboring subunits</note>
    </ligand>
</feature>
<comment type="function">
    <text evidence="2">Catalyzes the transfer of the carbamoyl group from carbamoyl phosphate to the delta-amino group of N(2)-succinyl-L-ornithine to produce N(2)-succinyl-L-citrulline. Is essential for arginine biosynthesis.</text>
</comment>
<comment type="caution">
    <text evidence="5">The sequence shown here is derived from an EMBL/GenBank/DDBJ whole genome shotgun (WGS) entry which is preliminary data.</text>
</comment>
<dbReference type="InterPro" id="IPR006131">
    <property type="entry name" value="Asp_carbamoyltransf_Asp/Orn-bd"/>
</dbReference>
<dbReference type="Pfam" id="PF02729">
    <property type="entry name" value="OTCace_N"/>
    <property type="match status" value="1"/>
</dbReference>
<comment type="catalytic activity">
    <reaction evidence="2">
        <text>N(2)-succinyl-L-ornithine + carbamoyl phosphate = N(2)-succinyl-L-citrulline + phosphate + H(+)</text>
        <dbReference type="Rhea" id="RHEA:25884"/>
        <dbReference type="ChEBI" id="CHEBI:15378"/>
        <dbReference type="ChEBI" id="CHEBI:43474"/>
        <dbReference type="ChEBI" id="CHEBI:58228"/>
        <dbReference type="ChEBI" id="CHEBI:58514"/>
        <dbReference type="ChEBI" id="CHEBI:58862"/>
        <dbReference type="EC" id="2.1.3.11"/>
    </reaction>
</comment>
<evidence type="ECO:0000256" key="1">
    <source>
        <dbReference type="ARBA" id="ARBA00022679"/>
    </source>
</evidence>
<name>A0A4Q9B988_9BACT</name>
<dbReference type="GO" id="GO:0004585">
    <property type="term" value="F:ornithine carbamoyltransferase activity"/>
    <property type="evidence" value="ECO:0007669"/>
    <property type="project" value="InterPro"/>
</dbReference>
<reference evidence="5 6" key="1">
    <citation type="submission" date="2019-02" db="EMBL/GenBank/DDBJ databases">
        <title>Genome of a new Bacteroidetes strain.</title>
        <authorList>
            <person name="Pitt A."/>
        </authorList>
    </citation>
    <scope>NUCLEOTIDE SEQUENCE [LARGE SCALE GENOMIC DNA]</scope>
    <source>
        <strain evidence="5 6">103A-SOEBACH</strain>
    </source>
</reference>
<dbReference type="InterPro" id="IPR043696">
    <property type="entry name" value="ArgF'-like"/>
</dbReference>
<dbReference type="PRINTS" id="PR00101">
    <property type="entry name" value="ATCASE"/>
</dbReference>
<dbReference type="EC" id="2.1.3.11" evidence="2"/>
<keyword evidence="1 2" id="KW-0808">Transferase</keyword>
<evidence type="ECO:0000313" key="6">
    <source>
        <dbReference type="Proteomes" id="UP000293583"/>
    </source>
</evidence>
<feature type="binding site" evidence="2">
    <location>
        <position position="236"/>
    </location>
    <ligand>
        <name>N(2)-succinyl-L-ornithine</name>
        <dbReference type="ChEBI" id="CHEBI:58514"/>
    </ligand>
</feature>
<dbReference type="PRINTS" id="PR00100">
    <property type="entry name" value="AOTCASE"/>
</dbReference>
<dbReference type="HAMAP" id="MF_02235">
    <property type="entry name" value="SOTCase"/>
    <property type="match status" value="1"/>
</dbReference>
<evidence type="ECO:0000259" key="4">
    <source>
        <dbReference type="Pfam" id="PF02729"/>
    </source>
</evidence>
<dbReference type="RefSeq" id="WP_130896078.1">
    <property type="nucleotide sequence ID" value="NZ_CP049835.1"/>
</dbReference>
<dbReference type="PANTHER" id="PTHR45753">
    <property type="entry name" value="ORNITHINE CARBAMOYLTRANSFERASE, MITOCHONDRIAL"/>
    <property type="match status" value="1"/>
</dbReference>
<dbReference type="GO" id="GO:0042450">
    <property type="term" value="P:L-arginine biosynthetic process via ornithine"/>
    <property type="evidence" value="ECO:0007669"/>
    <property type="project" value="TreeGrafter"/>
</dbReference>